<dbReference type="KEGG" id="lcic:INQ41_00515"/>
<name>A0A7S6ZSM7_9GAMM</name>
<organism evidence="3 4">
    <name type="scientific">Novilysobacter ciconiae</name>
    <dbReference type="NCBI Taxonomy" id="2781022"/>
    <lineage>
        <taxon>Bacteria</taxon>
        <taxon>Pseudomonadati</taxon>
        <taxon>Pseudomonadota</taxon>
        <taxon>Gammaproteobacteria</taxon>
        <taxon>Lysobacterales</taxon>
        <taxon>Lysobacteraceae</taxon>
        <taxon>Novilysobacter</taxon>
    </lineage>
</organism>
<reference evidence="3 4" key="1">
    <citation type="submission" date="2020-10" db="EMBL/GenBank/DDBJ databases">
        <title>complete genome sequencing of Lysobacter sp. H21R20.</title>
        <authorList>
            <person name="Bae J.-W."/>
            <person name="Lee S.-Y."/>
        </authorList>
    </citation>
    <scope>NUCLEOTIDE SEQUENCE [LARGE SCALE GENOMIC DNA]</scope>
    <source>
        <strain evidence="3 4">H21R20</strain>
    </source>
</reference>
<feature type="region of interest" description="Disordered" evidence="1">
    <location>
        <begin position="1"/>
        <end position="25"/>
    </location>
</feature>
<protein>
    <submittedName>
        <fullName evidence="3">Uncharacterized protein</fullName>
    </submittedName>
</protein>
<dbReference type="EMBL" id="CP063656">
    <property type="protein sequence ID" value="QOW19619.1"/>
    <property type="molecule type" value="Genomic_DNA"/>
</dbReference>
<sequence length="278" mass="28038">MDRQDAKPRRPSLMAGVPSPATGPSPARILADMDGGKTAAVSTRPAPRRKLLILAAAAVSVLALLWWWQLGSRRTGFSPADATVHTGSGTAGMAADGRGAATIIEETSPASGASALLGGADGADTGAGEDDPLASPFAASAPALAIARSERANPFTPGQPARARTAATSASPAARARTSQPGMRNDEPDLMATLLGNIKAADAPPASGLDTLIQKMESEGASAVAGKQTASTGVPPTRSQQIQSNLRECPPANTTKGLKCRQAICAVYAGRDPACPAN</sequence>
<keyword evidence="2" id="KW-0812">Transmembrane</keyword>
<evidence type="ECO:0000313" key="3">
    <source>
        <dbReference type="EMBL" id="QOW19619.1"/>
    </source>
</evidence>
<dbReference type="RefSeq" id="WP_193985302.1">
    <property type="nucleotide sequence ID" value="NZ_CP063656.1"/>
</dbReference>
<evidence type="ECO:0000256" key="1">
    <source>
        <dbReference type="SAM" id="MobiDB-lite"/>
    </source>
</evidence>
<feature type="region of interest" description="Disordered" evidence="1">
    <location>
        <begin position="153"/>
        <end position="185"/>
    </location>
</feature>
<evidence type="ECO:0000256" key="2">
    <source>
        <dbReference type="SAM" id="Phobius"/>
    </source>
</evidence>
<feature type="region of interest" description="Disordered" evidence="1">
    <location>
        <begin position="220"/>
        <end position="243"/>
    </location>
</feature>
<dbReference type="AlphaFoldDB" id="A0A7S6ZSM7"/>
<feature type="compositionally biased region" description="Low complexity" evidence="1">
    <location>
        <begin position="160"/>
        <end position="179"/>
    </location>
</feature>
<feature type="compositionally biased region" description="Polar residues" evidence="1">
    <location>
        <begin position="228"/>
        <end position="243"/>
    </location>
</feature>
<accession>A0A7S6ZSM7</accession>
<gene>
    <name evidence="3" type="ORF">INQ41_00515</name>
</gene>
<keyword evidence="2" id="KW-0472">Membrane</keyword>
<feature type="transmembrane region" description="Helical" evidence="2">
    <location>
        <begin position="51"/>
        <end position="68"/>
    </location>
</feature>
<proteinExistence type="predicted"/>
<keyword evidence="2" id="KW-1133">Transmembrane helix</keyword>
<keyword evidence="4" id="KW-1185">Reference proteome</keyword>
<dbReference type="Proteomes" id="UP000594059">
    <property type="component" value="Chromosome"/>
</dbReference>
<evidence type="ECO:0000313" key="4">
    <source>
        <dbReference type="Proteomes" id="UP000594059"/>
    </source>
</evidence>